<name>A0A3N4IV02_9PEZI</name>
<organism evidence="2 3">
    <name type="scientific">Choiromyces venosus 120613-1</name>
    <dbReference type="NCBI Taxonomy" id="1336337"/>
    <lineage>
        <taxon>Eukaryota</taxon>
        <taxon>Fungi</taxon>
        <taxon>Dikarya</taxon>
        <taxon>Ascomycota</taxon>
        <taxon>Pezizomycotina</taxon>
        <taxon>Pezizomycetes</taxon>
        <taxon>Pezizales</taxon>
        <taxon>Tuberaceae</taxon>
        <taxon>Choiromyces</taxon>
    </lineage>
</organism>
<protein>
    <submittedName>
        <fullName evidence="2">Uncharacterized protein</fullName>
    </submittedName>
</protein>
<dbReference type="Proteomes" id="UP000276215">
    <property type="component" value="Unassembled WGS sequence"/>
</dbReference>
<dbReference type="EMBL" id="ML120759">
    <property type="protein sequence ID" value="RPA88598.1"/>
    <property type="molecule type" value="Genomic_DNA"/>
</dbReference>
<gene>
    <name evidence="2" type="ORF">L873DRAFT_1910333</name>
</gene>
<feature type="compositionally biased region" description="Polar residues" evidence="1">
    <location>
        <begin position="53"/>
        <end position="62"/>
    </location>
</feature>
<feature type="compositionally biased region" description="Low complexity" evidence="1">
    <location>
        <begin position="41"/>
        <end position="50"/>
    </location>
</feature>
<accession>A0A3N4IV02</accession>
<evidence type="ECO:0000313" key="3">
    <source>
        <dbReference type="Proteomes" id="UP000276215"/>
    </source>
</evidence>
<feature type="region of interest" description="Disordered" evidence="1">
    <location>
        <begin position="30"/>
        <end position="62"/>
    </location>
</feature>
<keyword evidence="3" id="KW-1185">Reference proteome</keyword>
<evidence type="ECO:0000313" key="2">
    <source>
        <dbReference type="EMBL" id="RPA88598.1"/>
    </source>
</evidence>
<dbReference type="AlphaFoldDB" id="A0A3N4IV02"/>
<sequence length="117" mass="12756">MMEFIQDDYRNSITTLEKYIDMLGDELDELWQQTPPPPEQPTTTSDPPDTNMAWESTSNLPQTQLPLSVPALTAVGAPSWVTVVRKGKKRAPSTQKTAPAAKPAASANALPPRRASP</sequence>
<evidence type="ECO:0000256" key="1">
    <source>
        <dbReference type="SAM" id="MobiDB-lite"/>
    </source>
</evidence>
<reference evidence="2 3" key="1">
    <citation type="journal article" date="2018" name="Nat. Ecol. Evol.">
        <title>Pezizomycetes genomes reveal the molecular basis of ectomycorrhizal truffle lifestyle.</title>
        <authorList>
            <person name="Murat C."/>
            <person name="Payen T."/>
            <person name="Noel B."/>
            <person name="Kuo A."/>
            <person name="Morin E."/>
            <person name="Chen J."/>
            <person name="Kohler A."/>
            <person name="Krizsan K."/>
            <person name="Balestrini R."/>
            <person name="Da Silva C."/>
            <person name="Montanini B."/>
            <person name="Hainaut M."/>
            <person name="Levati E."/>
            <person name="Barry K.W."/>
            <person name="Belfiori B."/>
            <person name="Cichocki N."/>
            <person name="Clum A."/>
            <person name="Dockter R.B."/>
            <person name="Fauchery L."/>
            <person name="Guy J."/>
            <person name="Iotti M."/>
            <person name="Le Tacon F."/>
            <person name="Lindquist E.A."/>
            <person name="Lipzen A."/>
            <person name="Malagnac F."/>
            <person name="Mello A."/>
            <person name="Molinier V."/>
            <person name="Miyauchi S."/>
            <person name="Poulain J."/>
            <person name="Riccioni C."/>
            <person name="Rubini A."/>
            <person name="Sitrit Y."/>
            <person name="Splivallo R."/>
            <person name="Traeger S."/>
            <person name="Wang M."/>
            <person name="Zifcakova L."/>
            <person name="Wipf D."/>
            <person name="Zambonelli A."/>
            <person name="Paolocci F."/>
            <person name="Nowrousian M."/>
            <person name="Ottonello S."/>
            <person name="Baldrian P."/>
            <person name="Spatafora J.W."/>
            <person name="Henrissat B."/>
            <person name="Nagy L.G."/>
            <person name="Aury J.M."/>
            <person name="Wincker P."/>
            <person name="Grigoriev I.V."/>
            <person name="Bonfante P."/>
            <person name="Martin F.M."/>
        </authorList>
    </citation>
    <scope>NUCLEOTIDE SEQUENCE [LARGE SCALE GENOMIC DNA]</scope>
    <source>
        <strain evidence="2 3">120613-1</strain>
    </source>
</reference>
<proteinExistence type="predicted"/>
<feature type="region of interest" description="Disordered" evidence="1">
    <location>
        <begin position="84"/>
        <end position="117"/>
    </location>
</feature>
<feature type="compositionally biased region" description="Low complexity" evidence="1">
    <location>
        <begin position="92"/>
        <end position="117"/>
    </location>
</feature>